<feature type="transmembrane region" description="Helical" evidence="9">
    <location>
        <begin position="43"/>
        <end position="58"/>
    </location>
</feature>
<feature type="domain" description="Signal transduction histidine kinase subgroup 3 dimerisation and phosphoacceptor" evidence="11">
    <location>
        <begin position="193"/>
        <end position="258"/>
    </location>
</feature>
<dbReference type="Gene3D" id="1.20.5.1930">
    <property type="match status" value="1"/>
</dbReference>
<evidence type="ECO:0000259" key="11">
    <source>
        <dbReference type="Pfam" id="PF07730"/>
    </source>
</evidence>
<gene>
    <name evidence="12" type="ORF">SAMN05421869_13769</name>
</gene>
<dbReference type="Pfam" id="PF02518">
    <property type="entry name" value="HATPase_c"/>
    <property type="match status" value="1"/>
</dbReference>
<feature type="transmembrane region" description="Helical" evidence="9">
    <location>
        <begin position="65"/>
        <end position="83"/>
    </location>
</feature>
<dbReference type="Pfam" id="PF07730">
    <property type="entry name" value="HisKA_3"/>
    <property type="match status" value="1"/>
</dbReference>
<feature type="transmembrane region" description="Helical" evidence="9">
    <location>
        <begin position="154"/>
        <end position="173"/>
    </location>
</feature>
<evidence type="ECO:0000256" key="9">
    <source>
        <dbReference type="SAM" id="Phobius"/>
    </source>
</evidence>
<dbReference type="GO" id="GO:0000155">
    <property type="term" value="F:phosphorelay sensor kinase activity"/>
    <property type="evidence" value="ECO:0007669"/>
    <property type="project" value="InterPro"/>
</dbReference>
<keyword evidence="8" id="KW-0902">Two-component regulatory system</keyword>
<dbReference type="EC" id="2.7.13.3" evidence="2"/>
<proteinExistence type="predicted"/>
<dbReference type="STRING" id="633440.SAMN05421869_13769"/>
<accession>A0A1G9QZM9</accession>
<dbReference type="EMBL" id="FNDJ01000037">
    <property type="protein sequence ID" value="SDM16434.1"/>
    <property type="molecule type" value="Genomic_DNA"/>
</dbReference>
<organism evidence="12 13">
    <name type="scientific">Nonomuraea jiangxiensis</name>
    <dbReference type="NCBI Taxonomy" id="633440"/>
    <lineage>
        <taxon>Bacteria</taxon>
        <taxon>Bacillati</taxon>
        <taxon>Actinomycetota</taxon>
        <taxon>Actinomycetes</taxon>
        <taxon>Streptosporangiales</taxon>
        <taxon>Streptosporangiaceae</taxon>
        <taxon>Nonomuraea</taxon>
    </lineage>
</organism>
<evidence type="ECO:0000313" key="12">
    <source>
        <dbReference type="EMBL" id="SDM16434.1"/>
    </source>
</evidence>
<dbReference type="GO" id="GO:0046983">
    <property type="term" value="F:protein dimerization activity"/>
    <property type="evidence" value="ECO:0007669"/>
    <property type="project" value="InterPro"/>
</dbReference>
<evidence type="ECO:0000256" key="8">
    <source>
        <dbReference type="ARBA" id="ARBA00023012"/>
    </source>
</evidence>
<evidence type="ECO:0000256" key="4">
    <source>
        <dbReference type="ARBA" id="ARBA00022679"/>
    </source>
</evidence>
<keyword evidence="4" id="KW-0808">Transferase</keyword>
<evidence type="ECO:0000259" key="10">
    <source>
        <dbReference type="Pfam" id="PF02518"/>
    </source>
</evidence>
<dbReference type="InterPro" id="IPR050482">
    <property type="entry name" value="Sensor_HK_TwoCompSys"/>
</dbReference>
<dbReference type="InterPro" id="IPR036890">
    <property type="entry name" value="HATPase_C_sf"/>
</dbReference>
<dbReference type="CDD" id="cd16917">
    <property type="entry name" value="HATPase_UhpB-NarQ-NarX-like"/>
    <property type="match status" value="1"/>
</dbReference>
<dbReference type="SUPFAM" id="SSF55874">
    <property type="entry name" value="ATPase domain of HSP90 chaperone/DNA topoisomerase II/histidine kinase"/>
    <property type="match status" value="1"/>
</dbReference>
<keyword evidence="3" id="KW-0597">Phosphoprotein</keyword>
<keyword evidence="9" id="KW-0812">Transmembrane</keyword>
<dbReference type="Gene3D" id="3.30.565.10">
    <property type="entry name" value="Histidine kinase-like ATPase, C-terminal domain"/>
    <property type="match status" value="1"/>
</dbReference>
<feature type="transmembrane region" description="Helical" evidence="9">
    <location>
        <begin position="12"/>
        <end position="31"/>
    </location>
</feature>
<evidence type="ECO:0000256" key="2">
    <source>
        <dbReference type="ARBA" id="ARBA00012438"/>
    </source>
</evidence>
<feature type="transmembrane region" description="Helical" evidence="9">
    <location>
        <begin position="113"/>
        <end position="134"/>
    </location>
</feature>
<sequence>MNRAWRRLGTGIIADSVAAAASTLFVAWAIIDPPGSSSGWPTWSAWPVAAMVSLPVAIRRRRPGLALSIAGAAAVLATMAGAVPAGAVSVAFFPVALVLYLFASTVPVSRAAAVLAVCVAGAVAAVLTFYAQVLPTLPPAPAPSEFPALWPVETGLIVLSLTACWVAGATVRWKRHMSARLARHLADAAVADERRRIARELHDVIGHSMSLIAIKATVANHVADTHPQEVRAAMAVIEQTSQSTLTEIRRVLGLLRSDGDDPDDTLVPVPGMDDLPGLVHQARSAGLDTELTMRGEAALPPAVALTAYRIVQEALTNAVTHAAPTRCSVTVEIDAGQVSIEVVDSGPEAHREPRRTGLGGHGLIGMRERAAMFEGTFSAGPRPGGGFQVSARLPYSPVGTSA</sequence>
<protein>
    <recommendedName>
        <fullName evidence="2">histidine kinase</fullName>
        <ecNumber evidence="2">2.7.13.3</ecNumber>
    </recommendedName>
</protein>
<dbReference type="GO" id="GO:0016020">
    <property type="term" value="C:membrane"/>
    <property type="evidence" value="ECO:0007669"/>
    <property type="project" value="InterPro"/>
</dbReference>
<dbReference type="Proteomes" id="UP000199202">
    <property type="component" value="Unassembled WGS sequence"/>
</dbReference>
<dbReference type="RefSeq" id="WP_090946255.1">
    <property type="nucleotide sequence ID" value="NZ_FNDJ01000037.1"/>
</dbReference>
<keyword evidence="9" id="KW-1133">Transmembrane helix</keyword>
<dbReference type="PANTHER" id="PTHR24421:SF10">
    <property type="entry name" value="NITRATE_NITRITE SENSOR PROTEIN NARQ"/>
    <property type="match status" value="1"/>
</dbReference>
<dbReference type="OrthoDB" id="227596at2"/>
<evidence type="ECO:0000256" key="6">
    <source>
        <dbReference type="ARBA" id="ARBA00022777"/>
    </source>
</evidence>
<keyword evidence="6 12" id="KW-0418">Kinase</keyword>
<keyword evidence="7" id="KW-0067">ATP-binding</keyword>
<evidence type="ECO:0000256" key="5">
    <source>
        <dbReference type="ARBA" id="ARBA00022741"/>
    </source>
</evidence>
<dbReference type="InterPro" id="IPR003594">
    <property type="entry name" value="HATPase_dom"/>
</dbReference>
<evidence type="ECO:0000256" key="7">
    <source>
        <dbReference type="ARBA" id="ARBA00022840"/>
    </source>
</evidence>
<dbReference type="InterPro" id="IPR011712">
    <property type="entry name" value="Sig_transdc_His_kin_sub3_dim/P"/>
</dbReference>
<keyword evidence="9" id="KW-0472">Membrane</keyword>
<dbReference type="GO" id="GO:0005524">
    <property type="term" value="F:ATP binding"/>
    <property type="evidence" value="ECO:0007669"/>
    <property type="project" value="UniProtKB-KW"/>
</dbReference>
<evidence type="ECO:0000313" key="13">
    <source>
        <dbReference type="Proteomes" id="UP000199202"/>
    </source>
</evidence>
<feature type="transmembrane region" description="Helical" evidence="9">
    <location>
        <begin position="89"/>
        <end position="106"/>
    </location>
</feature>
<evidence type="ECO:0000256" key="3">
    <source>
        <dbReference type="ARBA" id="ARBA00022553"/>
    </source>
</evidence>
<dbReference type="AlphaFoldDB" id="A0A1G9QZM9"/>
<dbReference type="PANTHER" id="PTHR24421">
    <property type="entry name" value="NITRATE/NITRITE SENSOR PROTEIN NARX-RELATED"/>
    <property type="match status" value="1"/>
</dbReference>
<comment type="catalytic activity">
    <reaction evidence="1">
        <text>ATP + protein L-histidine = ADP + protein N-phospho-L-histidine.</text>
        <dbReference type="EC" id="2.7.13.3"/>
    </reaction>
</comment>
<name>A0A1G9QZM9_9ACTN</name>
<feature type="domain" description="Histidine kinase/HSP90-like ATPase" evidence="10">
    <location>
        <begin position="305"/>
        <end position="395"/>
    </location>
</feature>
<keyword evidence="5" id="KW-0547">Nucleotide-binding</keyword>
<evidence type="ECO:0000256" key="1">
    <source>
        <dbReference type="ARBA" id="ARBA00000085"/>
    </source>
</evidence>
<keyword evidence="13" id="KW-1185">Reference proteome</keyword>
<reference evidence="12 13" key="1">
    <citation type="submission" date="2016-10" db="EMBL/GenBank/DDBJ databases">
        <authorList>
            <person name="de Groot N.N."/>
        </authorList>
    </citation>
    <scope>NUCLEOTIDE SEQUENCE [LARGE SCALE GENOMIC DNA]</scope>
    <source>
        <strain evidence="12 13">CGMCC 4.6533</strain>
    </source>
</reference>